<evidence type="ECO:0000313" key="2">
    <source>
        <dbReference type="Proteomes" id="UP001374803"/>
    </source>
</evidence>
<proteinExistence type="predicted"/>
<evidence type="ECO:0000313" key="1">
    <source>
        <dbReference type="EMBL" id="WXB02068.1"/>
    </source>
</evidence>
<dbReference type="Proteomes" id="UP001374803">
    <property type="component" value="Chromosome"/>
</dbReference>
<organism evidence="1 2">
    <name type="scientific">Pendulispora rubella</name>
    <dbReference type="NCBI Taxonomy" id="2741070"/>
    <lineage>
        <taxon>Bacteria</taxon>
        <taxon>Pseudomonadati</taxon>
        <taxon>Myxococcota</taxon>
        <taxon>Myxococcia</taxon>
        <taxon>Myxococcales</taxon>
        <taxon>Sorangiineae</taxon>
        <taxon>Pendulisporaceae</taxon>
        <taxon>Pendulispora</taxon>
    </lineage>
</organism>
<sequence>MMVLAAKPTTLAAVRGAGVHLATFDEGAALRLVVVLMPHPEEGGEPGMVWAVQTALPDGRFDSVMADLEDEADWANQDRVRALMALTKEEEAELDRMARAAAVGFARGSAGDA</sequence>
<reference evidence="1" key="1">
    <citation type="submission" date="2021-12" db="EMBL/GenBank/DDBJ databases">
        <title>Discovery of the Pendulisporaceae a myxobacterial family with distinct sporulation behavior and unique specialized metabolism.</title>
        <authorList>
            <person name="Garcia R."/>
            <person name="Popoff A."/>
            <person name="Bader C.D."/>
            <person name="Loehr J."/>
            <person name="Walesch S."/>
            <person name="Walt C."/>
            <person name="Boldt J."/>
            <person name="Bunk B."/>
            <person name="Haeckl F.J.F.P.J."/>
            <person name="Gunesch A.P."/>
            <person name="Birkelbach J."/>
            <person name="Nuebel U."/>
            <person name="Pietschmann T."/>
            <person name="Bach T."/>
            <person name="Mueller R."/>
        </authorList>
    </citation>
    <scope>NUCLEOTIDE SEQUENCE</scope>
    <source>
        <strain evidence="1">MSr11367</strain>
    </source>
</reference>
<gene>
    <name evidence="1" type="ORF">LVJ94_34790</name>
</gene>
<name>A0ABZ2KWB5_9BACT</name>
<dbReference type="EMBL" id="CP089983">
    <property type="protein sequence ID" value="WXB02068.1"/>
    <property type="molecule type" value="Genomic_DNA"/>
</dbReference>
<dbReference type="RefSeq" id="WP_394831693.1">
    <property type="nucleotide sequence ID" value="NZ_CP089929.1"/>
</dbReference>
<accession>A0ABZ2KWB5</accession>
<protein>
    <submittedName>
        <fullName evidence="1">Uncharacterized protein</fullName>
    </submittedName>
</protein>
<keyword evidence="2" id="KW-1185">Reference proteome</keyword>